<gene>
    <name evidence="3" type="ORF">BBC0122_007780</name>
</gene>
<dbReference type="Pfam" id="PF08028">
    <property type="entry name" value="Acyl-CoA_dh_2"/>
    <property type="match status" value="1"/>
</dbReference>
<name>A0A1U9MGD4_9HYPH</name>
<dbReference type="GO" id="GO:0016627">
    <property type="term" value="F:oxidoreductase activity, acting on the CH-CH group of donors"/>
    <property type="evidence" value="ECO:0007669"/>
    <property type="project" value="InterPro"/>
</dbReference>
<organism evidence="3 4">
    <name type="scientific">Bartonella choladocola</name>
    <dbReference type="NCBI Taxonomy" id="2750995"/>
    <lineage>
        <taxon>Bacteria</taxon>
        <taxon>Pseudomonadati</taxon>
        <taxon>Pseudomonadota</taxon>
        <taxon>Alphaproteobacteria</taxon>
        <taxon>Hyphomicrobiales</taxon>
        <taxon>Bartonellaceae</taxon>
        <taxon>Bartonella</taxon>
    </lineage>
</organism>
<dbReference type="OrthoDB" id="2986495at2"/>
<proteinExistence type="predicted"/>
<dbReference type="InterPro" id="IPR037069">
    <property type="entry name" value="AcylCoA_DH/ox_N_sf"/>
</dbReference>
<reference evidence="3 4" key="1">
    <citation type="submission" date="2016-11" db="EMBL/GenBank/DDBJ databases">
        <title>Comparative genomics of Bartonella apis.</title>
        <authorList>
            <person name="Engel P."/>
        </authorList>
    </citation>
    <scope>NUCLEOTIDE SEQUENCE [LARGE SCALE GENOMIC DNA]</scope>
    <source>
        <strain evidence="3 4">BBC0122</strain>
    </source>
</reference>
<dbReference type="EMBL" id="CP015625">
    <property type="protein sequence ID" value="AQT46906.1"/>
    <property type="molecule type" value="Genomic_DNA"/>
</dbReference>
<sequence length="369" mass="41528">MLTNDDALFELIRESADHVEEYGLTVDLQRLNENGALLACLPKKFGGQNWALNKNETETKAAFDFLRRLGKANLSLARLFEGHLHAVRLIELYAEKRLRKNIFSKVKEGALLGVWGASLNQPLTLTTLPNGKLLLHGTKRLVTGLGLVEFAIVRLRQNGNDADQLAIVEVNDTSRQMIEYWDASGMRPTLTGSFDFSGIEIKESDLLGEPGDYHQEPHYIGGVWRHSVVHLGGAEAIIDTWREMLIRKNRLDDPFQLTRLAKARSETLAASAMLFKTACLVEEATRSPTKSNIDDAVLACLLAHDQMEDVCVRILNLCEKSLGMEAFIERCPIERMRRDLSMFIRHIAPDARLLQAAGFLMERHGEPLW</sequence>
<evidence type="ECO:0000256" key="1">
    <source>
        <dbReference type="ARBA" id="ARBA00023002"/>
    </source>
</evidence>
<keyword evidence="1" id="KW-0560">Oxidoreductase</keyword>
<dbReference type="AlphaFoldDB" id="A0A1U9MGD4"/>
<dbReference type="InterPro" id="IPR046373">
    <property type="entry name" value="Acyl-CoA_Oxase/DH_mid-dom_sf"/>
</dbReference>
<protein>
    <submittedName>
        <fullName evidence="3">Acyl-CoA dehydrogenase</fullName>
    </submittedName>
</protein>
<dbReference type="InterPro" id="IPR036250">
    <property type="entry name" value="AcylCo_DH-like_C"/>
</dbReference>
<dbReference type="STRING" id="1686310.BBC0244_007840"/>
<dbReference type="RefSeq" id="WP_077991560.1">
    <property type="nucleotide sequence ID" value="NZ_CP015625.1"/>
</dbReference>
<dbReference type="Gene3D" id="2.40.110.10">
    <property type="entry name" value="Butyryl-CoA Dehydrogenase, subunit A, domain 2"/>
    <property type="match status" value="1"/>
</dbReference>
<dbReference type="KEGG" id="bapi:BBC0122_007780"/>
<dbReference type="Proteomes" id="UP000189632">
    <property type="component" value="Chromosome"/>
</dbReference>
<evidence type="ECO:0000313" key="4">
    <source>
        <dbReference type="Proteomes" id="UP000189632"/>
    </source>
</evidence>
<dbReference type="Gene3D" id="1.20.140.10">
    <property type="entry name" value="Butyryl-CoA Dehydrogenase, subunit A, domain 3"/>
    <property type="match status" value="1"/>
</dbReference>
<dbReference type="InterPro" id="IPR013107">
    <property type="entry name" value="Acyl-CoA_DH_C"/>
</dbReference>
<dbReference type="SUPFAM" id="SSF47203">
    <property type="entry name" value="Acyl-CoA dehydrogenase C-terminal domain-like"/>
    <property type="match status" value="1"/>
</dbReference>
<dbReference type="SUPFAM" id="SSF56645">
    <property type="entry name" value="Acyl-CoA dehydrogenase NM domain-like"/>
    <property type="match status" value="1"/>
</dbReference>
<dbReference type="Gene3D" id="1.10.540.10">
    <property type="entry name" value="Acyl-CoA dehydrogenase/oxidase, N-terminal domain"/>
    <property type="match status" value="1"/>
</dbReference>
<dbReference type="InterPro" id="IPR009100">
    <property type="entry name" value="AcylCoA_DH/oxidase_NM_dom_sf"/>
</dbReference>
<evidence type="ECO:0000259" key="2">
    <source>
        <dbReference type="Pfam" id="PF08028"/>
    </source>
</evidence>
<accession>A0A1U9MGD4</accession>
<dbReference type="PIRSF" id="PIRSF016578">
    <property type="entry name" value="HsaA"/>
    <property type="match status" value="1"/>
</dbReference>
<evidence type="ECO:0000313" key="3">
    <source>
        <dbReference type="EMBL" id="AQT46906.1"/>
    </source>
</evidence>
<dbReference type="GO" id="GO:0050660">
    <property type="term" value="F:flavin adenine dinucleotide binding"/>
    <property type="evidence" value="ECO:0007669"/>
    <property type="project" value="InterPro"/>
</dbReference>
<keyword evidence="4" id="KW-1185">Reference proteome</keyword>
<feature type="domain" description="Acyl-CoA dehydrogenase C-terminal" evidence="2">
    <location>
        <begin position="226"/>
        <end position="348"/>
    </location>
</feature>